<evidence type="ECO:0000313" key="1">
    <source>
        <dbReference type="EMBL" id="SVD07714.1"/>
    </source>
</evidence>
<name>A0A382SCT2_9ZZZZ</name>
<protein>
    <submittedName>
        <fullName evidence="1">Uncharacterized protein</fullName>
    </submittedName>
</protein>
<gene>
    <name evidence="1" type="ORF">METZ01_LOCUS360568</name>
</gene>
<dbReference type="EMBL" id="UINC01128149">
    <property type="protein sequence ID" value="SVD07714.1"/>
    <property type="molecule type" value="Genomic_DNA"/>
</dbReference>
<organism evidence="1">
    <name type="scientific">marine metagenome</name>
    <dbReference type="NCBI Taxonomy" id="408172"/>
    <lineage>
        <taxon>unclassified sequences</taxon>
        <taxon>metagenomes</taxon>
        <taxon>ecological metagenomes</taxon>
    </lineage>
</organism>
<sequence length="38" mass="3865">MFSGDVVSIGVPSKLGTTVVRMGMADFPPAACVCSDAF</sequence>
<reference evidence="1" key="1">
    <citation type="submission" date="2018-05" db="EMBL/GenBank/DDBJ databases">
        <authorList>
            <person name="Lanie J.A."/>
            <person name="Ng W.-L."/>
            <person name="Kazmierczak K.M."/>
            <person name="Andrzejewski T.M."/>
            <person name="Davidsen T.M."/>
            <person name="Wayne K.J."/>
            <person name="Tettelin H."/>
            <person name="Glass J.I."/>
            <person name="Rusch D."/>
            <person name="Podicherti R."/>
            <person name="Tsui H.-C.T."/>
            <person name="Winkler M.E."/>
        </authorList>
    </citation>
    <scope>NUCLEOTIDE SEQUENCE</scope>
</reference>
<proteinExistence type="predicted"/>
<dbReference type="AlphaFoldDB" id="A0A382SCT2"/>
<accession>A0A382SCT2</accession>